<dbReference type="GO" id="GO:0000976">
    <property type="term" value="F:transcription cis-regulatory region binding"/>
    <property type="evidence" value="ECO:0007669"/>
    <property type="project" value="TreeGrafter"/>
</dbReference>
<dbReference type="Gene3D" id="1.10.10.60">
    <property type="entry name" value="Homeodomain-like"/>
    <property type="match status" value="1"/>
</dbReference>
<keyword evidence="3" id="KW-0804">Transcription</keyword>
<dbReference type="SMART" id="SM00342">
    <property type="entry name" value="HTH_ARAC"/>
    <property type="match status" value="1"/>
</dbReference>
<evidence type="ECO:0000256" key="2">
    <source>
        <dbReference type="ARBA" id="ARBA00023125"/>
    </source>
</evidence>
<dbReference type="PROSITE" id="PS01124">
    <property type="entry name" value="HTH_ARAC_FAMILY_2"/>
    <property type="match status" value="1"/>
</dbReference>
<dbReference type="InterPro" id="IPR018060">
    <property type="entry name" value="HTH_AraC"/>
</dbReference>
<dbReference type="GO" id="GO:0005829">
    <property type="term" value="C:cytosol"/>
    <property type="evidence" value="ECO:0007669"/>
    <property type="project" value="TreeGrafter"/>
</dbReference>
<dbReference type="Proteomes" id="UP000237222">
    <property type="component" value="Unassembled WGS sequence"/>
</dbReference>
<evidence type="ECO:0000313" key="6">
    <source>
        <dbReference type="Proteomes" id="UP000237222"/>
    </source>
</evidence>
<evidence type="ECO:0000313" key="5">
    <source>
        <dbReference type="EMBL" id="POP52425.1"/>
    </source>
</evidence>
<name>A0A2S4HEL0_9GAMM</name>
<protein>
    <submittedName>
        <fullName evidence="5">AraC family transcriptional regulator</fullName>
    </submittedName>
</protein>
<keyword evidence="1" id="KW-0805">Transcription regulation</keyword>
<dbReference type="Pfam" id="PF12625">
    <property type="entry name" value="Arabinose_bd"/>
    <property type="match status" value="1"/>
</dbReference>
<keyword evidence="2" id="KW-0238">DNA-binding</keyword>
<dbReference type="PANTHER" id="PTHR47894:SF1">
    <property type="entry name" value="HTH-TYPE TRANSCRIPTIONAL REGULATOR VQSM"/>
    <property type="match status" value="1"/>
</dbReference>
<evidence type="ECO:0000256" key="3">
    <source>
        <dbReference type="ARBA" id="ARBA00023163"/>
    </source>
</evidence>
<accession>A0A2S4HEL0</accession>
<dbReference type="AlphaFoldDB" id="A0A2S4HEL0"/>
<dbReference type="InterPro" id="IPR032687">
    <property type="entry name" value="AraC-type_N"/>
</dbReference>
<dbReference type="SUPFAM" id="SSF46689">
    <property type="entry name" value="Homeodomain-like"/>
    <property type="match status" value="1"/>
</dbReference>
<dbReference type="PANTHER" id="PTHR47894">
    <property type="entry name" value="HTH-TYPE TRANSCRIPTIONAL REGULATOR GADX"/>
    <property type="match status" value="1"/>
</dbReference>
<sequence>MDFSELSLSTPSIPIGYSRLVARTLGLVEKSLHLLLPNTHLHTSDLLRDDTSITGAQQIRILSNALDISGNEAFGLYFGQNLIPSTHGPLGFLVHSSSNLIDAMEAFTNFLPLRMNLTKMDISTSPDWLECHFHAHPQIEEKIYRLVIEALSLGVFAITEFILGRPLTEGQLQLNYPAPNYQAQYHQFYPCPIHFSANSNSLRIPIGLIHTKNASAEHNNYEYALSQCKNLLDQLHVGHQDTKTKVRKLLLSHPNHQLSEDAVAATMFISKRTLARRLNSENTGFREVRDDVLSSLATAYLLDTQLSVDAIASLLNYHDSSNFRRAFKRWHGIPPEQYREKNKNR</sequence>
<evidence type="ECO:0000256" key="1">
    <source>
        <dbReference type="ARBA" id="ARBA00023015"/>
    </source>
</evidence>
<dbReference type="InterPro" id="IPR009057">
    <property type="entry name" value="Homeodomain-like_sf"/>
</dbReference>
<comment type="caution">
    <text evidence="5">The sequence shown here is derived from an EMBL/GenBank/DDBJ whole genome shotgun (WGS) entry which is preliminary data.</text>
</comment>
<dbReference type="GO" id="GO:0003700">
    <property type="term" value="F:DNA-binding transcription factor activity"/>
    <property type="evidence" value="ECO:0007669"/>
    <property type="project" value="InterPro"/>
</dbReference>
<dbReference type="Pfam" id="PF12833">
    <property type="entry name" value="HTH_18"/>
    <property type="match status" value="1"/>
</dbReference>
<dbReference type="OrthoDB" id="5582699at2"/>
<dbReference type="EMBL" id="PQGG01000028">
    <property type="protein sequence ID" value="POP52425.1"/>
    <property type="molecule type" value="Genomic_DNA"/>
</dbReference>
<reference evidence="5" key="1">
    <citation type="submission" date="2018-01" db="EMBL/GenBank/DDBJ databases">
        <authorList>
            <person name="Yu X.-D."/>
        </authorList>
    </citation>
    <scope>NUCLEOTIDE SEQUENCE</scope>
    <source>
        <strain evidence="5">ZX-21</strain>
    </source>
</reference>
<feature type="domain" description="HTH araC/xylS-type" evidence="4">
    <location>
        <begin position="244"/>
        <end position="341"/>
    </location>
</feature>
<organism evidence="5 6">
    <name type="scientific">Zhongshania marina</name>
    <dbReference type="NCBI Taxonomy" id="2304603"/>
    <lineage>
        <taxon>Bacteria</taxon>
        <taxon>Pseudomonadati</taxon>
        <taxon>Pseudomonadota</taxon>
        <taxon>Gammaproteobacteria</taxon>
        <taxon>Cellvibrionales</taxon>
        <taxon>Spongiibacteraceae</taxon>
        <taxon>Zhongshania</taxon>
    </lineage>
</organism>
<gene>
    <name evidence="5" type="ORF">C0068_11390</name>
</gene>
<dbReference type="RefSeq" id="WP_103684610.1">
    <property type="nucleotide sequence ID" value="NZ_PQGG01000028.1"/>
</dbReference>
<evidence type="ECO:0000259" key="4">
    <source>
        <dbReference type="PROSITE" id="PS01124"/>
    </source>
</evidence>
<proteinExistence type="predicted"/>